<sequence length="338" mass="38604">MILISNADTYLGHSLTSHLAADPHTRSQLRILCQDDTQCKNFKKQGIDVRKNDYINPHHLSLAMRNVTHLVLVIGNHVDRVNHARNLCRVASRSGVDSILLLSHVGALCPNLTSSLMDYALVEDEIYNIDCAWTILRLDWIQQYFHFWATFTERHGAFPLPMDAATEFCPIDIQDVCECVSALLLDDTATEILETLDDQHVGQVYTLTGAQMLDGKQLMQSLIDVTHYSAFRYTHIRPMDLQYYLQFLQKDILFDARLKKDRSRIIGDDFTSHAYRLTITKAPSRSDLQIQDFLDYFDWVARTSSSIDVPHVCLLTGKPPRSLDAFFLENANAFKPRG</sequence>
<dbReference type="Gene3D" id="3.90.25.10">
    <property type="entry name" value="UDP-galactose 4-epimerase, domain 1"/>
    <property type="match status" value="1"/>
</dbReference>
<dbReference type="STRING" id="4829.A0A163JH25"/>
<dbReference type="Pfam" id="PF13460">
    <property type="entry name" value="NAD_binding_10"/>
    <property type="match status" value="1"/>
</dbReference>
<dbReference type="InParanoid" id="A0A163JH25"/>
<dbReference type="SUPFAM" id="SSF51735">
    <property type="entry name" value="NAD(P)-binding Rossmann-fold domains"/>
    <property type="match status" value="1"/>
</dbReference>
<dbReference type="Gene3D" id="3.40.50.720">
    <property type="entry name" value="NAD(P)-binding Rossmann-like Domain"/>
    <property type="match status" value="1"/>
</dbReference>
<dbReference type="InterPro" id="IPR016040">
    <property type="entry name" value="NAD(P)-bd_dom"/>
</dbReference>
<evidence type="ECO:0000313" key="3">
    <source>
        <dbReference type="Proteomes" id="UP000078561"/>
    </source>
</evidence>
<dbReference type="OrthoDB" id="10254221at2759"/>
<keyword evidence="3" id="KW-1185">Reference proteome</keyword>
<dbReference type="EMBL" id="LT553525">
    <property type="protein sequence ID" value="SAM01271.1"/>
    <property type="molecule type" value="Genomic_DNA"/>
</dbReference>
<organism evidence="2">
    <name type="scientific">Absidia glauca</name>
    <name type="common">Pin mould</name>
    <dbReference type="NCBI Taxonomy" id="4829"/>
    <lineage>
        <taxon>Eukaryota</taxon>
        <taxon>Fungi</taxon>
        <taxon>Fungi incertae sedis</taxon>
        <taxon>Mucoromycota</taxon>
        <taxon>Mucoromycotina</taxon>
        <taxon>Mucoromycetes</taxon>
        <taxon>Mucorales</taxon>
        <taxon>Cunninghamellaceae</taxon>
        <taxon>Absidia</taxon>
    </lineage>
</organism>
<dbReference type="PANTHER" id="PTHR47129">
    <property type="entry name" value="QUINONE OXIDOREDUCTASE 2"/>
    <property type="match status" value="1"/>
</dbReference>
<protein>
    <recommendedName>
        <fullName evidence="1">NAD(P)-binding domain-containing protein</fullName>
    </recommendedName>
</protein>
<gene>
    <name evidence="2" type="primary">ABSGL_07012.1 scaffold 8715</name>
</gene>
<reference evidence="2" key="1">
    <citation type="submission" date="2016-04" db="EMBL/GenBank/DDBJ databases">
        <authorList>
            <person name="Evans L.H."/>
            <person name="Alamgir A."/>
            <person name="Owens N."/>
            <person name="Weber N.D."/>
            <person name="Virtaneva K."/>
            <person name="Barbian K."/>
            <person name="Babar A."/>
            <person name="Rosenke K."/>
        </authorList>
    </citation>
    <scope>NUCLEOTIDE SEQUENCE [LARGE SCALE GENOMIC DNA]</scope>
    <source>
        <strain evidence="2">CBS 101.48</strain>
    </source>
</reference>
<dbReference type="Proteomes" id="UP000078561">
    <property type="component" value="Unassembled WGS sequence"/>
</dbReference>
<dbReference type="InterPro" id="IPR052718">
    <property type="entry name" value="NmrA-type_oxidoreductase"/>
</dbReference>
<evidence type="ECO:0000313" key="2">
    <source>
        <dbReference type="EMBL" id="SAM01271.1"/>
    </source>
</evidence>
<proteinExistence type="predicted"/>
<dbReference type="InterPro" id="IPR036291">
    <property type="entry name" value="NAD(P)-bd_dom_sf"/>
</dbReference>
<accession>A0A163JH25</accession>
<feature type="domain" description="NAD(P)-binding" evidence="1">
    <location>
        <begin position="12"/>
        <end position="142"/>
    </location>
</feature>
<dbReference type="OMA" id="LNEYHAG"/>
<name>A0A163JH25_ABSGL</name>
<dbReference type="PANTHER" id="PTHR47129:SF1">
    <property type="entry name" value="NMRA-LIKE DOMAIN-CONTAINING PROTEIN"/>
    <property type="match status" value="1"/>
</dbReference>
<evidence type="ECO:0000259" key="1">
    <source>
        <dbReference type="Pfam" id="PF13460"/>
    </source>
</evidence>
<dbReference type="AlphaFoldDB" id="A0A163JH25"/>